<organism evidence="2 3">
    <name type="scientific">Arcicella lustrica</name>
    <dbReference type="NCBI Taxonomy" id="2984196"/>
    <lineage>
        <taxon>Bacteria</taxon>
        <taxon>Pseudomonadati</taxon>
        <taxon>Bacteroidota</taxon>
        <taxon>Cytophagia</taxon>
        <taxon>Cytophagales</taxon>
        <taxon>Flectobacillaceae</taxon>
        <taxon>Arcicella</taxon>
    </lineage>
</organism>
<dbReference type="PANTHER" id="PTHR12110">
    <property type="entry name" value="HYDROXYPYRUVATE ISOMERASE"/>
    <property type="match status" value="1"/>
</dbReference>
<dbReference type="InterPro" id="IPR050312">
    <property type="entry name" value="IolE/XylAMocC-like"/>
</dbReference>
<accession>A0ABU5SH87</accession>
<dbReference type="InterPro" id="IPR013022">
    <property type="entry name" value="Xyl_isomerase-like_TIM-brl"/>
</dbReference>
<dbReference type="Proteomes" id="UP001302222">
    <property type="component" value="Unassembled WGS sequence"/>
</dbReference>
<evidence type="ECO:0000313" key="2">
    <source>
        <dbReference type="EMBL" id="MEA5426653.1"/>
    </source>
</evidence>
<dbReference type="PANTHER" id="PTHR12110:SF21">
    <property type="entry name" value="XYLOSE ISOMERASE-LIKE TIM BARREL DOMAIN-CONTAINING PROTEIN"/>
    <property type="match status" value="1"/>
</dbReference>
<dbReference type="Gene3D" id="3.10.180.10">
    <property type="entry name" value="2,3-Dihydroxybiphenyl 1,2-Dioxygenase, domain 1"/>
    <property type="match status" value="2"/>
</dbReference>
<dbReference type="EMBL" id="JAYGIM010000006">
    <property type="protein sequence ID" value="MEA5426653.1"/>
    <property type="molecule type" value="Genomic_DNA"/>
</dbReference>
<dbReference type="InterPro" id="IPR029068">
    <property type="entry name" value="Glyas_Bleomycin-R_OHBP_Dase"/>
</dbReference>
<dbReference type="Pfam" id="PF14696">
    <property type="entry name" value="Glyoxalase_5"/>
    <property type="match status" value="1"/>
</dbReference>
<name>A0ABU5SH87_9BACT</name>
<proteinExistence type="predicted"/>
<dbReference type="InterPro" id="IPR037523">
    <property type="entry name" value="VOC_core"/>
</dbReference>
<dbReference type="InterPro" id="IPR036237">
    <property type="entry name" value="Xyl_isomerase-like_sf"/>
</dbReference>
<feature type="domain" description="VOC" evidence="1">
    <location>
        <begin position="423"/>
        <end position="582"/>
    </location>
</feature>
<protein>
    <submittedName>
        <fullName evidence="2">TIM barrel protein</fullName>
    </submittedName>
</protein>
<dbReference type="RefSeq" id="WP_323258008.1">
    <property type="nucleotide sequence ID" value="NZ_JAYGIM010000006.1"/>
</dbReference>
<dbReference type="Gene3D" id="3.20.20.150">
    <property type="entry name" value="Divalent-metal-dependent TIM barrel enzymes"/>
    <property type="match status" value="1"/>
</dbReference>
<evidence type="ECO:0000313" key="3">
    <source>
        <dbReference type="Proteomes" id="UP001302222"/>
    </source>
</evidence>
<dbReference type="SUPFAM" id="SSF54593">
    <property type="entry name" value="Glyoxalase/Bleomycin resistance protein/Dihydroxybiphenyl dioxygenase"/>
    <property type="match status" value="1"/>
</dbReference>
<dbReference type="SUPFAM" id="SSF51658">
    <property type="entry name" value="Xylose isomerase-like"/>
    <property type="match status" value="1"/>
</dbReference>
<dbReference type="PROSITE" id="PS51819">
    <property type="entry name" value="VOC"/>
    <property type="match status" value="1"/>
</dbReference>
<gene>
    <name evidence="2" type="ORF">VB798_08730</name>
</gene>
<dbReference type="Pfam" id="PF01261">
    <property type="entry name" value="AP_endonuc_2"/>
    <property type="match status" value="1"/>
</dbReference>
<sequence>MKHSIATVSLSGTLPEKIKAIAKAQYDGVELFENDLLASNVKPEELRKMLKDLNLELVGLQPFRDYEAMPEPFKSRNLERAKHKFELMHRLGTKKLFICSNTSIHTINHLDKAAEDLFDIAELAKQHDFEIGYEALSWGRFVNTYHQSVEIVRRANHPNLGNILDNFHISVLGSTFEDIYTIPKEKFTMVQVADAPKYDMGAMHLGRHYRCFPGQGSYPVVEFLNAVKATGYDSYLSHEIFSDEFRSSLIEPVALDGKRSLIWLEKMTSNSNNTLNESVSRQQLQKLEWIEFATSAEKQTALIHILEAIGFVETGKHTSKDANLYQLGKVNIIVNRTESVQQFSPNSIWSIGFQTSNNTLFQKWAEELRYKWQWGNQQEPNKSLLSVKGIGDLNYDFIEGNDDFLSEEFEIKKQSIASNGILKIDHLGHSVGAEYYQSNTLFYRAFLGLKVEESIEILDPRGIVYSRVAKNETGNIRIPLSSTLSQGTSTQQFTRQKGAGIQQIAFESNDIFKTAQSILDKSLILPIPSNYYEDLKAKTQLSDELLKQMEEYNILYDRQADGEFFHFYFKELNGLFFEVVQRKGMYERYGEINAQIRLAAQERDRVKI</sequence>
<comment type="caution">
    <text evidence="2">The sequence shown here is derived from an EMBL/GenBank/DDBJ whole genome shotgun (WGS) entry which is preliminary data.</text>
</comment>
<evidence type="ECO:0000259" key="1">
    <source>
        <dbReference type="PROSITE" id="PS51819"/>
    </source>
</evidence>
<reference evidence="2 3" key="1">
    <citation type="submission" date="2023-12" db="EMBL/GenBank/DDBJ databases">
        <title>Novel species of the genus Arcicella isolated from rivers.</title>
        <authorList>
            <person name="Lu H."/>
        </authorList>
    </citation>
    <scope>NUCLEOTIDE SEQUENCE [LARGE SCALE GENOMIC DNA]</scope>
    <source>
        <strain evidence="2 3">DC25W</strain>
    </source>
</reference>
<keyword evidence="3" id="KW-1185">Reference proteome</keyword>